<accession>F9VPN0</accession>
<evidence type="ECO:0000256" key="1">
    <source>
        <dbReference type="SAM" id="MobiDB-lite"/>
    </source>
</evidence>
<dbReference type="Gene3D" id="3.10.129.10">
    <property type="entry name" value="Hotdog Thioesterase"/>
    <property type="match status" value="2"/>
</dbReference>
<dbReference type="EMBL" id="BACI01000002">
    <property type="protein sequence ID" value="GAA10569.1"/>
    <property type="molecule type" value="Genomic_DNA"/>
</dbReference>
<comment type="caution">
    <text evidence="3">The sequence shown here is derived from an EMBL/GenBank/DDBJ whole genome shotgun (WGS) entry which is preliminary data.</text>
</comment>
<name>F9VPN0_9ACTN</name>
<dbReference type="STRING" id="1027371.GOALK_002_00340"/>
<evidence type="ECO:0000259" key="2">
    <source>
        <dbReference type="Pfam" id="PF13452"/>
    </source>
</evidence>
<dbReference type="PANTHER" id="PTHR43664">
    <property type="entry name" value="MONOAMINE OXIDASE-RELATED"/>
    <property type="match status" value="1"/>
</dbReference>
<dbReference type="PANTHER" id="PTHR43664:SF1">
    <property type="entry name" value="BETA-METHYLMALYL-COA DEHYDRATASE"/>
    <property type="match status" value="1"/>
</dbReference>
<proteinExistence type="predicted"/>
<sequence>MTTTETTPATTAVSTTSDAVDKTTEAKMPEAVITDEMIASMEARAGVDLRIDHSINNEEATRIAVIKFAGGIGDINPLWTDAEHAERSDYGAPVAPPSFVIGCFSGIQFGWPGLGAFHNATQARFHQPVYWGDTITATCRYDGFTGPRPSKFAGRMVTDHFVNTYRNQHGELVAEIDWQVVNFERGSAKSRSKSAVKDSGRPELVLPHPWQEEEIREVEERVLDEQPRGAEPRYWEDVQVGDAIQTLTKGPIGLTDEVAFIAGGGTPIPRLKAHAAALVDYQAHPAWSFRDQVMGSSEPIYAVHYNKAAANAMGVAFQYDVGFQRQCWQTQLLTNWCGDDGWVRDCSSEYRGFVYLSDVVTLGGEVTGKSVGQDGEHLVELRTFARNQRGADVMPGTATIALPTRDATSPVARRARTD</sequence>
<dbReference type="InterPro" id="IPR052342">
    <property type="entry name" value="MCH/BMMD"/>
</dbReference>
<dbReference type="SUPFAM" id="SSF54637">
    <property type="entry name" value="Thioesterase/thiol ester dehydrase-isomerase"/>
    <property type="match status" value="2"/>
</dbReference>
<dbReference type="Pfam" id="PF13452">
    <property type="entry name" value="FAS1_DH_region"/>
    <property type="match status" value="1"/>
</dbReference>
<feature type="compositionally biased region" description="Low complexity" evidence="1">
    <location>
        <begin position="1"/>
        <end position="18"/>
    </location>
</feature>
<evidence type="ECO:0000313" key="3">
    <source>
        <dbReference type="EMBL" id="GAA10569.1"/>
    </source>
</evidence>
<dbReference type="eggNOG" id="COG2030">
    <property type="taxonomic scope" value="Bacteria"/>
</dbReference>
<dbReference type="InterPro" id="IPR029069">
    <property type="entry name" value="HotDog_dom_sf"/>
</dbReference>
<feature type="domain" description="FAS1-like dehydratase" evidence="2">
    <location>
        <begin position="59"/>
        <end position="175"/>
    </location>
</feature>
<dbReference type="RefSeq" id="WP_006356751.1">
    <property type="nucleotide sequence ID" value="NZ_BACI01000002.1"/>
</dbReference>
<gene>
    <name evidence="3" type="ORF">GOALK_002_00340</name>
</gene>
<dbReference type="CDD" id="cd03441">
    <property type="entry name" value="R_hydratase_like"/>
    <property type="match status" value="1"/>
</dbReference>
<evidence type="ECO:0000313" key="4">
    <source>
        <dbReference type="Proteomes" id="UP000003558"/>
    </source>
</evidence>
<protein>
    <recommendedName>
        <fullName evidence="2">FAS1-like dehydratase domain-containing protein</fullName>
    </recommendedName>
</protein>
<feature type="region of interest" description="Disordered" evidence="1">
    <location>
        <begin position="1"/>
        <end position="25"/>
    </location>
</feature>
<dbReference type="Proteomes" id="UP000003558">
    <property type="component" value="Unassembled WGS sequence"/>
</dbReference>
<organism evidence="3 4">
    <name type="scientific">Gordonia alkanivorans NBRC 16433</name>
    <dbReference type="NCBI Taxonomy" id="1027371"/>
    <lineage>
        <taxon>Bacteria</taxon>
        <taxon>Bacillati</taxon>
        <taxon>Actinomycetota</taxon>
        <taxon>Actinomycetes</taxon>
        <taxon>Mycobacteriales</taxon>
        <taxon>Gordoniaceae</taxon>
        <taxon>Gordonia</taxon>
    </lineage>
</organism>
<reference evidence="3 4" key="1">
    <citation type="submission" date="2011-05" db="EMBL/GenBank/DDBJ databases">
        <title>Whole genome shotgun sequence of Gordonia alkanivorans NBRC 16433.</title>
        <authorList>
            <person name="Hosoyama A."/>
            <person name="Nakamura S."/>
            <person name="Takarada H."/>
            <person name="Tsuchikane K."/>
            <person name="Yamazaki S."/>
            <person name="Fujita N."/>
        </authorList>
    </citation>
    <scope>NUCLEOTIDE SEQUENCE [LARGE SCALE GENOMIC DNA]</scope>
    <source>
        <strain evidence="3 4">NBRC 16433</strain>
    </source>
</reference>
<dbReference type="InterPro" id="IPR039569">
    <property type="entry name" value="FAS1-like_DH_region"/>
</dbReference>
<dbReference type="AlphaFoldDB" id="F9VPN0"/>